<dbReference type="Proteomes" id="UP000191931">
    <property type="component" value="Unassembled WGS sequence"/>
</dbReference>
<dbReference type="EMBL" id="FWEV01000169">
    <property type="protein sequence ID" value="SLM30855.1"/>
    <property type="molecule type" value="Genomic_DNA"/>
</dbReference>
<reference evidence="2 3" key="1">
    <citation type="submission" date="2017-03" db="EMBL/GenBank/DDBJ databases">
        <authorList>
            <person name="Afonso C.L."/>
            <person name="Miller P.J."/>
            <person name="Scott M.A."/>
            <person name="Spackman E."/>
            <person name="Goraichik I."/>
            <person name="Dimitrov K.M."/>
            <person name="Suarez D.L."/>
            <person name="Swayne D.E."/>
        </authorList>
    </citation>
    <scope>NUCLEOTIDE SEQUENCE [LARGE SCALE GENOMIC DNA]</scope>
    <source>
        <strain evidence="2">PRJEB14757</strain>
    </source>
</reference>
<proteinExistence type="predicted"/>
<dbReference type="STRING" id="1246637.MTBBW1_2500004"/>
<dbReference type="OrthoDB" id="1625426at2"/>
<keyword evidence="3" id="KW-1185">Reference proteome</keyword>
<dbReference type="InterPro" id="IPR007499">
    <property type="entry name" value="ERF_bacteria_virus"/>
</dbReference>
<organism evidence="2 3">
    <name type="scientific">Desulfamplus magnetovallimortis</name>
    <dbReference type="NCBI Taxonomy" id="1246637"/>
    <lineage>
        <taxon>Bacteria</taxon>
        <taxon>Pseudomonadati</taxon>
        <taxon>Thermodesulfobacteriota</taxon>
        <taxon>Desulfobacteria</taxon>
        <taxon>Desulfobacterales</taxon>
        <taxon>Desulfobacteraceae</taxon>
        <taxon>Desulfamplus</taxon>
    </lineage>
</organism>
<accession>A0A1W1HEQ1</accession>
<protein>
    <recommendedName>
        <fullName evidence="4">Essential recombination function protein</fullName>
    </recommendedName>
</protein>
<feature type="compositionally biased region" description="Polar residues" evidence="1">
    <location>
        <begin position="130"/>
        <end position="157"/>
    </location>
</feature>
<feature type="region of interest" description="Disordered" evidence="1">
    <location>
        <begin position="125"/>
        <end position="157"/>
    </location>
</feature>
<evidence type="ECO:0000313" key="3">
    <source>
        <dbReference type="Proteomes" id="UP000191931"/>
    </source>
</evidence>
<dbReference type="RefSeq" id="WP_080809407.1">
    <property type="nucleotide sequence ID" value="NZ_LT828567.1"/>
</dbReference>
<evidence type="ECO:0000256" key="1">
    <source>
        <dbReference type="SAM" id="MobiDB-lite"/>
    </source>
</evidence>
<gene>
    <name evidence="2" type="ORF">MTBBW1_2500004</name>
</gene>
<evidence type="ECO:0008006" key="4">
    <source>
        <dbReference type="Google" id="ProtNLM"/>
    </source>
</evidence>
<dbReference type="AlphaFoldDB" id="A0A1W1HEQ1"/>
<sequence>MNIYQKLSIVQSQLKAPKVQYNKFGNFKYRSLEDIMESVKPLLAQHNLSLILSDTVKQTGDRFYIEAKATLINTEKTDETVSTTAVAREALSKKGMDESQITGAASSYARKYCMNGLFNIDDTKDADAQQPVNNKPLTKNNRASQVNINNNPAHSRGLDSSQLQWLSDYCKRKGYTDSRTKKEFMDFYKFSPRTTSPEEFNEIQKKIEADEKMVAEIF</sequence>
<evidence type="ECO:0000313" key="2">
    <source>
        <dbReference type="EMBL" id="SLM30855.1"/>
    </source>
</evidence>
<name>A0A1W1HEQ1_9BACT</name>
<dbReference type="Pfam" id="PF04404">
    <property type="entry name" value="ERF"/>
    <property type="match status" value="1"/>
</dbReference>